<dbReference type="Pfam" id="PF00702">
    <property type="entry name" value="Hydrolase"/>
    <property type="match status" value="1"/>
</dbReference>
<dbReference type="OrthoDB" id="148966at2"/>
<dbReference type="AlphaFoldDB" id="A0A5J6V512"/>
<dbReference type="InterPro" id="IPR023214">
    <property type="entry name" value="HAD_sf"/>
</dbReference>
<dbReference type="InterPro" id="IPR006439">
    <property type="entry name" value="HAD-SF_hydro_IA"/>
</dbReference>
<name>A0A5J6V512_9MICO</name>
<evidence type="ECO:0000313" key="1">
    <source>
        <dbReference type="EMBL" id="QFG69039.1"/>
    </source>
</evidence>
<dbReference type="PRINTS" id="PR00413">
    <property type="entry name" value="HADHALOGNASE"/>
</dbReference>
<dbReference type="PANTHER" id="PTHR46649:SF4">
    <property type="entry name" value="HALOACID DEHALOGENASE-LIKE HYDROLASE (HAD) SUPERFAMILY PROTEIN"/>
    <property type="match status" value="1"/>
</dbReference>
<dbReference type="InterPro" id="IPR036412">
    <property type="entry name" value="HAD-like_sf"/>
</dbReference>
<dbReference type="RefSeq" id="WP_158061424.1">
    <property type="nucleotide sequence ID" value="NZ_CP044427.1"/>
</dbReference>
<dbReference type="Proteomes" id="UP000326546">
    <property type="component" value="Chromosome"/>
</dbReference>
<dbReference type="NCBIfam" id="TIGR01509">
    <property type="entry name" value="HAD-SF-IA-v3"/>
    <property type="match status" value="1"/>
</dbReference>
<dbReference type="EMBL" id="CP044427">
    <property type="protein sequence ID" value="QFG69039.1"/>
    <property type="molecule type" value="Genomic_DNA"/>
</dbReference>
<dbReference type="GO" id="GO:0016787">
    <property type="term" value="F:hydrolase activity"/>
    <property type="evidence" value="ECO:0007669"/>
    <property type="project" value="UniProtKB-KW"/>
</dbReference>
<dbReference type="NCBIfam" id="TIGR01549">
    <property type="entry name" value="HAD-SF-IA-v1"/>
    <property type="match status" value="1"/>
</dbReference>
<keyword evidence="1" id="KW-0378">Hydrolase</keyword>
<dbReference type="SUPFAM" id="SSF56784">
    <property type="entry name" value="HAD-like"/>
    <property type="match status" value="1"/>
</dbReference>
<dbReference type="Gene3D" id="3.40.50.1000">
    <property type="entry name" value="HAD superfamily/HAD-like"/>
    <property type="match status" value="1"/>
</dbReference>
<sequence length="222" mass="23818">MGKDAGMALNGVIFDFHQTLALAGSLKTWVRDAAAVSGDGDDQVSEILPVLRTVWERAGQRYPNSEWDLDPDLHRKAFTGVLTSEAACSPRLAAALYDTMPVQWVPAPGAIDLLQALKARGRRVGLVSNIGLDICPRLAQMGLLTHLDTVVLSYQEGLVKPDPRIFTLAADRLGLPADECVFVGDHPHADGGAVHAGMTSILVPARDHVPQLHIGTALLMHI</sequence>
<proteinExistence type="predicted"/>
<dbReference type="KEGG" id="serw:FY030_10275"/>
<dbReference type="PANTHER" id="PTHR46649">
    <property type="match status" value="1"/>
</dbReference>
<accession>A0A5J6V512</accession>
<evidence type="ECO:0000313" key="2">
    <source>
        <dbReference type="Proteomes" id="UP000326546"/>
    </source>
</evidence>
<gene>
    <name evidence="1" type="ORF">FY030_10275</name>
</gene>
<keyword evidence="2" id="KW-1185">Reference proteome</keyword>
<organism evidence="1 2">
    <name type="scientific">Ornithinimicrobium pratense</name>
    <dbReference type="NCBI Taxonomy" id="2593973"/>
    <lineage>
        <taxon>Bacteria</taxon>
        <taxon>Bacillati</taxon>
        <taxon>Actinomycetota</taxon>
        <taxon>Actinomycetes</taxon>
        <taxon>Micrococcales</taxon>
        <taxon>Ornithinimicrobiaceae</taxon>
        <taxon>Ornithinimicrobium</taxon>
    </lineage>
</organism>
<reference evidence="1 2" key="1">
    <citation type="submission" date="2019-09" db="EMBL/GenBank/DDBJ databases">
        <title>Serinicoccus pratensis sp. nov., isolated from meadow soil.</title>
        <authorList>
            <person name="Zhang W."/>
        </authorList>
    </citation>
    <scope>NUCLEOTIDE SEQUENCE [LARGE SCALE GENOMIC DNA]</scope>
    <source>
        <strain evidence="1 2">W204</strain>
    </source>
</reference>
<protein>
    <submittedName>
        <fullName evidence="1">HAD-IA family hydrolase</fullName>
    </submittedName>
</protein>